<evidence type="ECO:0000259" key="2">
    <source>
        <dbReference type="Pfam" id="PF10277"/>
    </source>
</evidence>
<dbReference type="EMBL" id="DS113199">
    <property type="protein sequence ID" value="EAY20332.1"/>
    <property type="molecule type" value="Genomic_DNA"/>
</dbReference>
<keyword evidence="1" id="KW-1133">Transmembrane helix</keyword>
<reference evidence="3" key="1">
    <citation type="submission" date="2006-10" db="EMBL/GenBank/DDBJ databases">
        <authorList>
            <person name="Amadeo P."/>
            <person name="Zhao Q."/>
            <person name="Wortman J."/>
            <person name="Fraser-Liggett C."/>
            <person name="Carlton J."/>
        </authorList>
    </citation>
    <scope>NUCLEOTIDE SEQUENCE</scope>
    <source>
        <strain evidence="3">G3</strain>
    </source>
</reference>
<evidence type="ECO:0000313" key="3">
    <source>
        <dbReference type="EMBL" id="EAY20332.1"/>
    </source>
</evidence>
<feature type="transmembrane region" description="Helical" evidence="1">
    <location>
        <begin position="102"/>
        <end position="126"/>
    </location>
</feature>
<evidence type="ECO:0000313" key="4">
    <source>
        <dbReference type="Proteomes" id="UP000001542"/>
    </source>
</evidence>
<dbReference type="RefSeq" id="XP_001581318.1">
    <property type="nucleotide sequence ID" value="XM_001581268.1"/>
</dbReference>
<evidence type="ECO:0000256" key="1">
    <source>
        <dbReference type="SAM" id="Phobius"/>
    </source>
</evidence>
<dbReference type="SMR" id="A2DH22"/>
<accession>A2DH22</accession>
<gene>
    <name evidence="3" type="ORF">TVAG_193080</name>
</gene>
<dbReference type="KEGG" id="tva:5465869"/>
<organism evidence="3 4">
    <name type="scientific">Trichomonas vaginalis (strain ATCC PRA-98 / G3)</name>
    <dbReference type="NCBI Taxonomy" id="412133"/>
    <lineage>
        <taxon>Eukaryota</taxon>
        <taxon>Metamonada</taxon>
        <taxon>Parabasalia</taxon>
        <taxon>Trichomonadida</taxon>
        <taxon>Trichomonadidae</taxon>
        <taxon>Trichomonas</taxon>
    </lineage>
</organism>
<dbReference type="InParanoid" id="A2DH22"/>
<protein>
    <recommendedName>
        <fullName evidence="2">CWH43-like N-terminal domain-containing protein</fullName>
    </recommendedName>
</protein>
<sequence length="233" mass="26178">MNETSGIKKVVYKPIVLFYWIFIAPIVVTGFTFFFYYKNKHNIPGRLPTISTAASLLPESRIFAMGIIICCWLLFAGYIILDRTLKLLTKMKHIAKAPLVQLTHYATGIACGLAFFSLVGLCSVNIKSNEVFHTLCAVCFVFSISVTFVLIDYQIMRSGPSNYMFNTLCTLCIPVLAMIGALVTKFSTNDNVYNFGVILEYISSFMIPFKFVLIAHSIPPFNIEVTQKDTKVD</sequence>
<dbReference type="Proteomes" id="UP000001542">
    <property type="component" value="Unassembled WGS sequence"/>
</dbReference>
<keyword evidence="1" id="KW-0812">Transmembrane</keyword>
<dbReference type="VEuPathDB" id="TrichDB:TVAG_193080"/>
<feature type="transmembrane region" description="Helical" evidence="1">
    <location>
        <begin position="163"/>
        <end position="186"/>
    </location>
</feature>
<dbReference type="AlphaFoldDB" id="A2DH22"/>
<feature type="domain" description="CWH43-like N-terminal" evidence="2">
    <location>
        <begin position="17"/>
        <end position="215"/>
    </location>
</feature>
<feature type="transmembrane region" description="Helical" evidence="1">
    <location>
        <begin position="192"/>
        <end position="213"/>
    </location>
</feature>
<proteinExistence type="predicted"/>
<dbReference type="Pfam" id="PF10277">
    <property type="entry name" value="Frag1"/>
    <property type="match status" value="1"/>
</dbReference>
<dbReference type="InterPro" id="IPR019402">
    <property type="entry name" value="CWH43_N"/>
</dbReference>
<feature type="transmembrane region" description="Helical" evidence="1">
    <location>
        <begin position="62"/>
        <end position="81"/>
    </location>
</feature>
<keyword evidence="1" id="KW-0472">Membrane</keyword>
<feature type="transmembrane region" description="Helical" evidence="1">
    <location>
        <begin position="16"/>
        <end position="37"/>
    </location>
</feature>
<reference evidence="3" key="2">
    <citation type="journal article" date="2007" name="Science">
        <title>Draft genome sequence of the sexually transmitted pathogen Trichomonas vaginalis.</title>
        <authorList>
            <person name="Carlton J.M."/>
            <person name="Hirt R.P."/>
            <person name="Silva J.C."/>
            <person name="Delcher A.L."/>
            <person name="Schatz M."/>
            <person name="Zhao Q."/>
            <person name="Wortman J.R."/>
            <person name="Bidwell S.L."/>
            <person name="Alsmark U.C.M."/>
            <person name="Besteiro S."/>
            <person name="Sicheritz-Ponten T."/>
            <person name="Noel C.J."/>
            <person name="Dacks J.B."/>
            <person name="Foster P.G."/>
            <person name="Simillion C."/>
            <person name="Van de Peer Y."/>
            <person name="Miranda-Saavedra D."/>
            <person name="Barton G.J."/>
            <person name="Westrop G.D."/>
            <person name="Mueller S."/>
            <person name="Dessi D."/>
            <person name="Fiori P.L."/>
            <person name="Ren Q."/>
            <person name="Paulsen I."/>
            <person name="Zhang H."/>
            <person name="Bastida-Corcuera F.D."/>
            <person name="Simoes-Barbosa A."/>
            <person name="Brown M.T."/>
            <person name="Hayes R.D."/>
            <person name="Mukherjee M."/>
            <person name="Okumura C.Y."/>
            <person name="Schneider R."/>
            <person name="Smith A.J."/>
            <person name="Vanacova S."/>
            <person name="Villalvazo M."/>
            <person name="Haas B.J."/>
            <person name="Pertea M."/>
            <person name="Feldblyum T.V."/>
            <person name="Utterback T.R."/>
            <person name="Shu C.L."/>
            <person name="Osoegawa K."/>
            <person name="de Jong P.J."/>
            <person name="Hrdy I."/>
            <person name="Horvathova L."/>
            <person name="Zubacova Z."/>
            <person name="Dolezal P."/>
            <person name="Malik S.B."/>
            <person name="Logsdon J.M. Jr."/>
            <person name="Henze K."/>
            <person name="Gupta A."/>
            <person name="Wang C.C."/>
            <person name="Dunne R.L."/>
            <person name="Upcroft J.A."/>
            <person name="Upcroft P."/>
            <person name="White O."/>
            <person name="Salzberg S.L."/>
            <person name="Tang P."/>
            <person name="Chiu C.-H."/>
            <person name="Lee Y.-S."/>
            <person name="Embley T.M."/>
            <person name="Coombs G.H."/>
            <person name="Mottram J.C."/>
            <person name="Tachezy J."/>
            <person name="Fraser-Liggett C.M."/>
            <person name="Johnson P.J."/>
        </authorList>
    </citation>
    <scope>NUCLEOTIDE SEQUENCE [LARGE SCALE GENOMIC DNA]</scope>
    <source>
        <strain evidence="3">G3</strain>
    </source>
</reference>
<feature type="transmembrane region" description="Helical" evidence="1">
    <location>
        <begin position="132"/>
        <end position="151"/>
    </location>
</feature>
<dbReference type="VEuPathDB" id="TrichDB:TVAGG3_0341530"/>
<keyword evidence="4" id="KW-1185">Reference proteome</keyword>
<name>A2DH22_TRIV3</name>